<name>A0ABT3L2A9_9CYAN</name>
<dbReference type="InterPro" id="IPR000160">
    <property type="entry name" value="GGDEF_dom"/>
</dbReference>
<dbReference type="SUPFAM" id="SSF55073">
    <property type="entry name" value="Nucleotide cyclase"/>
    <property type="match status" value="1"/>
</dbReference>
<sequence>MMTTNPPSQARLELELERLRAQVIVLEQENADLKMLLENVTSHADFIEAELHATNERLQEEVGQRMKTMRALQFLIGMVARDISDLQILLETTTEHGDLVEQLLHNESIRDPLTGLFNRRYLDQNFENILQGARHWKQSVGVVLGDIDFFRTFNTEFGHKAGDVVLKEVCEFLQKNVRDVDSVYRYGGEEILLLLPGASLTDTVRIAESLREGIYKLSLSYGEQNLSQISISFGVACFPKHGTTVDELVIAADTALYQAKAAGRNCTIVATLDSESSS</sequence>
<gene>
    <name evidence="3" type="ORF">K4A83_02555</name>
</gene>
<reference evidence="3 4" key="1">
    <citation type="submission" date="2021-08" db="EMBL/GenBank/DDBJ databases">
        <title>Draft genome sequence of Spirulina subsalsa with high tolerance to salinity and hype-accumulation of phycocyanin.</title>
        <authorList>
            <person name="Pei H."/>
            <person name="Jiang L."/>
        </authorList>
    </citation>
    <scope>NUCLEOTIDE SEQUENCE [LARGE SCALE GENOMIC DNA]</scope>
    <source>
        <strain evidence="3 4">FACHB-351</strain>
    </source>
</reference>
<proteinExistence type="predicted"/>
<evidence type="ECO:0000259" key="2">
    <source>
        <dbReference type="PROSITE" id="PS50887"/>
    </source>
</evidence>
<accession>A0ABT3L2A9</accession>
<dbReference type="EC" id="2.7.7.65" evidence="3"/>
<dbReference type="Gene3D" id="3.30.70.270">
    <property type="match status" value="1"/>
</dbReference>
<comment type="caution">
    <text evidence="3">The sequence shown here is derived from an EMBL/GenBank/DDBJ whole genome shotgun (WGS) entry which is preliminary data.</text>
</comment>
<dbReference type="EMBL" id="JAIHOM010000008">
    <property type="protein sequence ID" value="MCW6035155.1"/>
    <property type="molecule type" value="Genomic_DNA"/>
</dbReference>
<dbReference type="RefSeq" id="WP_265262822.1">
    <property type="nucleotide sequence ID" value="NZ_JAIHOM010000008.1"/>
</dbReference>
<organism evidence="3 4">
    <name type="scientific">Spirulina subsalsa FACHB-351</name>
    <dbReference type="NCBI Taxonomy" id="234711"/>
    <lineage>
        <taxon>Bacteria</taxon>
        <taxon>Bacillati</taxon>
        <taxon>Cyanobacteriota</taxon>
        <taxon>Cyanophyceae</taxon>
        <taxon>Spirulinales</taxon>
        <taxon>Spirulinaceae</taxon>
        <taxon>Spirulina</taxon>
    </lineage>
</organism>
<protein>
    <submittedName>
        <fullName evidence="3">Diguanylate cyclase</fullName>
        <ecNumber evidence="3">2.7.7.65</ecNumber>
    </submittedName>
</protein>
<dbReference type="InterPro" id="IPR043128">
    <property type="entry name" value="Rev_trsase/Diguanyl_cyclase"/>
</dbReference>
<dbReference type="Pfam" id="PF00990">
    <property type="entry name" value="GGDEF"/>
    <property type="match status" value="1"/>
</dbReference>
<dbReference type="GO" id="GO:0052621">
    <property type="term" value="F:diguanylate cyclase activity"/>
    <property type="evidence" value="ECO:0007669"/>
    <property type="project" value="UniProtKB-EC"/>
</dbReference>
<dbReference type="PANTHER" id="PTHR45138:SF9">
    <property type="entry name" value="DIGUANYLATE CYCLASE DGCM-RELATED"/>
    <property type="match status" value="1"/>
</dbReference>
<dbReference type="InterPro" id="IPR029787">
    <property type="entry name" value="Nucleotide_cyclase"/>
</dbReference>
<dbReference type="Proteomes" id="UP001526426">
    <property type="component" value="Unassembled WGS sequence"/>
</dbReference>
<evidence type="ECO:0000313" key="3">
    <source>
        <dbReference type="EMBL" id="MCW6035155.1"/>
    </source>
</evidence>
<dbReference type="PROSITE" id="PS50887">
    <property type="entry name" value="GGDEF"/>
    <property type="match status" value="1"/>
</dbReference>
<dbReference type="CDD" id="cd01949">
    <property type="entry name" value="GGDEF"/>
    <property type="match status" value="1"/>
</dbReference>
<evidence type="ECO:0000256" key="1">
    <source>
        <dbReference type="SAM" id="Coils"/>
    </source>
</evidence>
<dbReference type="InterPro" id="IPR050469">
    <property type="entry name" value="Diguanylate_Cyclase"/>
</dbReference>
<keyword evidence="1" id="KW-0175">Coiled coil</keyword>
<keyword evidence="4" id="KW-1185">Reference proteome</keyword>
<evidence type="ECO:0000313" key="4">
    <source>
        <dbReference type="Proteomes" id="UP001526426"/>
    </source>
</evidence>
<feature type="coiled-coil region" evidence="1">
    <location>
        <begin position="9"/>
        <end position="36"/>
    </location>
</feature>
<keyword evidence="3" id="KW-0808">Transferase</keyword>
<feature type="domain" description="GGDEF" evidence="2">
    <location>
        <begin position="138"/>
        <end position="272"/>
    </location>
</feature>
<dbReference type="PANTHER" id="PTHR45138">
    <property type="entry name" value="REGULATORY COMPONENTS OF SENSORY TRANSDUCTION SYSTEM"/>
    <property type="match status" value="1"/>
</dbReference>
<dbReference type="SMART" id="SM00267">
    <property type="entry name" value="GGDEF"/>
    <property type="match status" value="1"/>
</dbReference>
<dbReference type="NCBIfam" id="TIGR00254">
    <property type="entry name" value="GGDEF"/>
    <property type="match status" value="1"/>
</dbReference>
<keyword evidence="3" id="KW-0548">Nucleotidyltransferase</keyword>